<dbReference type="PhylomeDB" id="Q3HKI1"/>
<dbReference type="InterPro" id="IPR005090">
    <property type="entry name" value="RepC_N"/>
</dbReference>
<keyword evidence="6" id="KW-1185">Reference proteome</keyword>
<gene>
    <name evidence="5" type="primary">repC</name>
    <name evidence="5" type="ordered locus">RSP_3896</name>
</gene>
<reference evidence="5 6" key="2">
    <citation type="journal article" date="2012" name="J. Bacteriol.">
        <title>Revised Sequence and Annotation of the Rhodobacter sphaeroides 2.4.1 Genome.</title>
        <authorList>
            <person name="Kontur W.S."/>
            <person name="Schackwitz W.S."/>
            <person name="Ivanova N."/>
            <person name="Martin J."/>
            <person name="Labutti K."/>
            <person name="Deshpande S."/>
            <person name="Tice H.N."/>
            <person name="Pennacchio C."/>
            <person name="Sodergren E."/>
            <person name="Weinstock G.M."/>
            <person name="Noguera D.R."/>
            <person name="Donohue T.J."/>
        </authorList>
    </citation>
    <scope>NUCLEOTIDE SEQUENCE [LARGE SCALE GENOMIC DNA]</scope>
    <source>
        <strain evidence="6">ATCC 17023 / DSM 158 / JCM 6121 / CCUG 31486 / LMG 2827 / NBRC 12203 / NCIMB 8253 / ATH 2.4.1.</strain>
    </source>
</reference>
<feature type="domain" description="Plasmid replication protein C N-terminal" evidence="3">
    <location>
        <begin position="19"/>
        <end position="180"/>
    </location>
</feature>
<reference evidence="6" key="1">
    <citation type="submission" date="2005-10" db="EMBL/GenBank/DDBJ databases">
        <title>Finished sequence of plasmid A of Rhodobacter sphaeroides 2.4.1.</title>
        <authorList>
            <person name="Copeland A."/>
            <person name="Lucas S."/>
            <person name="Lapidus A."/>
            <person name="Barry K."/>
            <person name="Detter J.C."/>
            <person name="Glavina T."/>
            <person name="Hammon N."/>
            <person name="Israni S."/>
            <person name="Pitluck S."/>
            <person name="Richardson P."/>
            <person name="Mackenzie C."/>
            <person name="Choudhary M."/>
            <person name="Larimer F."/>
            <person name="Hauser L.J."/>
            <person name="Land M."/>
            <person name="Donohue T.J."/>
            <person name="Kaplan S."/>
        </authorList>
    </citation>
    <scope>NUCLEOTIDE SEQUENCE [LARGE SCALE GENOMIC DNA]</scope>
    <source>
        <strain evidence="6">ATCC 17023 / DSM 158 / JCM 6121 / CCUG 31486 / LMG 2827 / NBRC 12203 / NCIMB 8253 / ATH 2.4.1.</strain>
        <plasmid evidence="6">A</plasmid>
    </source>
</reference>
<dbReference type="AlphaFoldDB" id="Q3HKI1"/>
<evidence type="ECO:0000313" key="6">
    <source>
        <dbReference type="Proteomes" id="UP000002703"/>
    </source>
</evidence>
<proteinExistence type="predicted"/>
<feature type="domain" description="Plasmid replication protein C C-terminal" evidence="4">
    <location>
        <begin position="312"/>
        <end position="417"/>
    </location>
</feature>
<feature type="compositionally biased region" description="Basic residues" evidence="2">
    <location>
        <begin position="1"/>
        <end position="12"/>
    </location>
</feature>
<dbReference type="Proteomes" id="UP000002703">
    <property type="component" value="Plasmid A"/>
</dbReference>
<protein>
    <submittedName>
        <fullName evidence="5">Possible replication protein C</fullName>
    </submittedName>
</protein>
<dbReference type="EnsemblBacteria" id="ABA81763">
    <property type="protein sequence ID" value="ABA81763"/>
    <property type="gene ID" value="RSP_3896"/>
</dbReference>
<dbReference type="Pfam" id="PF03428">
    <property type="entry name" value="RP-C"/>
    <property type="match status" value="1"/>
</dbReference>
<keyword evidence="1" id="KW-0175">Coiled coil</keyword>
<evidence type="ECO:0000256" key="1">
    <source>
        <dbReference type="SAM" id="Coils"/>
    </source>
</evidence>
<feature type="region of interest" description="Disordered" evidence="2">
    <location>
        <begin position="234"/>
        <end position="259"/>
    </location>
</feature>
<dbReference type="InterPro" id="IPR021760">
    <property type="entry name" value="RepC_C"/>
</dbReference>
<dbReference type="OrthoDB" id="7488837at2"/>
<feature type="coiled-coil region" evidence="1">
    <location>
        <begin position="148"/>
        <end position="175"/>
    </location>
</feature>
<feature type="region of interest" description="Disordered" evidence="2">
    <location>
        <begin position="1"/>
        <end position="32"/>
    </location>
</feature>
<evidence type="ECO:0000259" key="4">
    <source>
        <dbReference type="Pfam" id="PF11800"/>
    </source>
</evidence>
<organism evidence="5 6">
    <name type="scientific">Cereibacter sphaeroides (strain ATCC 17023 / DSM 158 / JCM 6121 / CCUG 31486 / LMG 2827 / NBRC 12203 / NCIMB 8253 / ATH 2.4.1.)</name>
    <name type="common">Rhodobacter sphaeroides</name>
    <dbReference type="NCBI Taxonomy" id="272943"/>
    <lineage>
        <taxon>Bacteria</taxon>
        <taxon>Pseudomonadati</taxon>
        <taxon>Pseudomonadota</taxon>
        <taxon>Alphaproteobacteria</taxon>
        <taxon>Rhodobacterales</taxon>
        <taxon>Paracoccaceae</taxon>
        <taxon>Cereibacter</taxon>
    </lineage>
</organism>
<keyword evidence="5" id="KW-0614">Plasmid</keyword>
<dbReference type="Pfam" id="PF11800">
    <property type="entry name" value="RP-C_C"/>
    <property type="match status" value="1"/>
</dbReference>
<dbReference type="EMBL" id="DQ232586">
    <property type="protein sequence ID" value="ABA81763.1"/>
    <property type="molecule type" value="Genomic_DNA"/>
</dbReference>
<dbReference type="KEGG" id="rsp:RSP_3896"/>
<evidence type="ECO:0000259" key="3">
    <source>
        <dbReference type="Pfam" id="PF03428"/>
    </source>
</evidence>
<geneLocation type="plasmid" evidence="5 6">
    <name>A</name>
</geneLocation>
<accession>Q3HKI1</accession>
<evidence type="ECO:0000256" key="2">
    <source>
        <dbReference type="SAM" id="MobiDB-lite"/>
    </source>
</evidence>
<evidence type="ECO:0000313" key="5">
    <source>
        <dbReference type="EMBL" id="ABA81763.1"/>
    </source>
</evidence>
<sequence length="420" mass="46296">MPGPPRSRKKERGKSMLTNQLRAEPEESYPTLPGRFQRSDVERLVTACSAPLGLSSACLRALLVMIQATRPSDWRDETRDAVCFMQQAQVAARLGVTPRALRYQEARLERLGLLKRNLAADGSRGRFAGGELIQGISFAPLIESFPHLLRIVEQLEAEERERQILKRRVSASRRILSQTLSRLAALDKVAPGPAEILETMPRRYDGLGESELRTLLRCVDNATREALQLLEMQQDSSGVPENSFRPHIQDTTKENPVCSGSSAIERTARKRADCIKTDAAPFGTASYYEKKRGLADRGFKPGYLETFTPAQLYEAASPDMQMYLDAGRRSGSTLTAHDFIQAAIAILPALGVNASAWDDAADAMGDLPAALCVLVLDANRYRPVNPVWSPGGMLRAMTERARNGSLNLHGSLIALQRRVG</sequence>
<name>Q3HKI1_CERS4</name>